<proteinExistence type="predicted"/>
<dbReference type="InterPro" id="IPR050275">
    <property type="entry name" value="PGM_Phosphatase"/>
</dbReference>
<dbReference type="GO" id="GO:0016791">
    <property type="term" value="F:phosphatase activity"/>
    <property type="evidence" value="ECO:0007669"/>
    <property type="project" value="TreeGrafter"/>
</dbReference>
<dbReference type="SUPFAM" id="SSF53254">
    <property type="entry name" value="Phosphoglycerate mutase-like"/>
    <property type="match status" value="1"/>
</dbReference>
<dbReference type="SMART" id="SM00855">
    <property type="entry name" value="PGAM"/>
    <property type="match status" value="1"/>
</dbReference>
<dbReference type="RefSeq" id="WP_006829515.1">
    <property type="nucleotide sequence ID" value="NZ_AJYB01000023.1"/>
</dbReference>
<accession>A0AA87LV97</accession>
<dbReference type="PANTHER" id="PTHR48100">
    <property type="entry name" value="BROAD-SPECIFICITY PHOSPHATASE YOR283W-RELATED"/>
    <property type="match status" value="1"/>
</dbReference>
<gene>
    <name evidence="1" type="ORF">A1A1_07559</name>
</gene>
<dbReference type="AlphaFoldDB" id="A0AA87LV97"/>
<dbReference type="EMBL" id="AJYB01000023">
    <property type="protein sequence ID" value="EIM07020.1"/>
    <property type="molecule type" value="Genomic_DNA"/>
</dbReference>
<organism evidence="1 2">
    <name type="scientific">Planococcus antarcticus DSM 14505</name>
    <dbReference type="NCBI Taxonomy" id="1185653"/>
    <lineage>
        <taxon>Bacteria</taxon>
        <taxon>Bacillati</taxon>
        <taxon>Bacillota</taxon>
        <taxon>Bacilli</taxon>
        <taxon>Bacillales</taxon>
        <taxon>Caryophanaceae</taxon>
        <taxon>Planococcus</taxon>
    </lineage>
</organism>
<name>A0AA87LV97_9BACL</name>
<evidence type="ECO:0000313" key="2">
    <source>
        <dbReference type="Proteomes" id="UP000004725"/>
    </source>
</evidence>
<evidence type="ECO:0000313" key="1">
    <source>
        <dbReference type="EMBL" id="EIM07020.1"/>
    </source>
</evidence>
<dbReference type="GO" id="GO:0005737">
    <property type="term" value="C:cytoplasm"/>
    <property type="evidence" value="ECO:0007669"/>
    <property type="project" value="TreeGrafter"/>
</dbReference>
<dbReference type="PANTHER" id="PTHR48100:SF1">
    <property type="entry name" value="HISTIDINE PHOSPHATASE FAMILY PROTEIN-RELATED"/>
    <property type="match status" value="1"/>
</dbReference>
<dbReference type="CDD" id="cd07067">
    <property type="entry name" value="HP_PGM_like"/>
    <property type="match status" value="1"/>
</dbReference>
<reference evidence="1 2" key="1">
    <citation type="journal article" date="2012" name="J. Bacteriol.">
        <title>Genome Sequence of the Antarctic Psychrophile Bacterium Planococcus antarcticus DSM 14505.</title>
        <authorList>
            <person name="Margolles A."/>
            <person name="Gueimonde M."/>
            <person name="Sanchez B."/>
        </authorList>
    </citation>
    <scope>NUCLEOTIDE SEQUENCE [LARGE SCALE GENOMIC DNA]</scope>
    <source>
        <strain evidence="1 2">DSM 14505</strain>
    </source>
</reference>
<comment type="caution">
    <text evidence="1">The sequence shown here is derived from an EMBL/GenBank/DDBJ whole genome shotgun (WGS) entry which is preliminary data.</text>
</comment>
<dbReference type="Gene3D" id="3.40.50.1240">
    <property type="entry name" value="Phosphoglycerate mutase-like"/>
    <property type="match status" value="1"/>
</dbReference>
<protein>
    <submittedName>
        <fullName evidence="1">Phosphoglycerate mutase</fullName>
    </submittedName>
</protein>
<sequence length="192" mass="21319">MELIFIRHGQGEHTVNLPDSLQRANPSLTINGISQAERLKSSLPLTAKDVLIVSPTLRTLQTASIWSGNIACRKIVHPLLAPRIFPARMGAATLPCDELLDLERLQNEFGNFTAAANVAHSLWSKGINTLSEDEFSSLAGQFIGFGRNFKRGRIYLVTHDGTITSYRKTILGQAFTREDFLGETEWIQLVVE</sequence>
<dbReference type="Proteomes" id="UP000004725">
    <property type="component" value="Unassembled WGS sequence"/>
</dbReference>
<dbReference type="InterPro" id="IPR029033">
    <property type="entry name" value="His_PPase_superfam"/>
</dbReference>
<dbReference type="InterPro" id="IPR013078">
    <property type="entry name" value="His_Pase_superF_clade-1"/>
</dbReference>
<dbReference type="Pfam" id="PF00300">
    <property type="entry name" value="His_Phos_1"/>
    <property type="match status" value="1"/>
</dbReference>